<dbReference type="EMBL" id="JACHXP010000003">
    <property type="protein sequence ID" value="MBB3189534.1"/>
    <property type="molecule type" value="Genomic_DNA"/>
</dbReference>
<accession>A0A839VA05</accession>
<evidence type="ECO:0000313" key="3">
    <source>
        <dbReference type="Proteomes" id="UP000547614"/>
    </source>
</evidence>
<dbReference type="AlphaFoldDB" id="A0A839VA05"/>
<proteinExistence type="predicted"/>
<feature type="chain" id="PRO_5032941076" description="Secreted protein" evidence="1">
    <location>
        <begin position="23"/>
        <end position="81"/>
    </location>
</feature>
<comment type="caution">
    <text evidence="2">The sequence shown here is derived from an EMBL/GenBank/DDBJ whole genome shotgun (WGS) entry which is preliminary data.</text>
</comment>
<dbReference type="Proteomes" id="UP000547614">
    <property type="component" value="Unassembled WGS sequence"/>
</dbReference>
<protein>
    <recommendedName>
        <fullName evidence="4">Secreted protein</fullName>
    </recommendedName>
</protein>
<keyword evidence="3" id="KW-1185">Reference proteome</keyword>
<evidence type="ECO:0000256" key="1">
    <source>
        <dbReference type="SAM" id="SignalP"/>
    </source>
</evidence>
<gene>
    <name evidence="2" type="ORF">FHR94_000758</name>
</gene>
<sequence length="81" mass="9596">MKTRILILATITLLLSAGPLIAMDSAYQKKHHQELQSESGRSVNQEASIIMRDRDRDPRELHLPEGDDWEQTREILRYWWH</sequence>
<feature type="signal peptide" evidence="1">
    <location>
        <begin position="1"/>
        <end position="22"/>
    </location>
</feature>
<dbReference type="RefSeq" id="WP_183324287.1">
    <property type="nucleotide sequence ID" value="NZ_JACHXP010000003.1"/>
</dbReference>
<keyword evidence="1" id="KW-0732">Signal</keyword>
<evidence type="ECO:0008006" key="4">
    <source>
        <dbReference type="Google" id="ProtNLM"/>
    </source>
</evidence>
<name>A0A839VA05_9GAMM</name>
<reference evidence="2 3" key="1">
    <citation type="submission" date="2020-08" db="EMBL/GenBank/DDBJ databases">
        <title>Genomic Encyclopedia of Type Strains, Phase III (KMG-III): the genomes of soil and plant-associated and newly described type strains.</title>
        <authorList>
            <person name="Whitman W."/>
        </authorList>
    </citation>
    <scope>NUCLEOTIDE SEQUENCE [LARGE SCALE GENOMIC DNA]</scope>
    <source>
        <strain evidence="2 3">CECT 7282</strain>
    </source>
</reference>
<organism evidence="2 3">
    <name type="scientific">Halomonas cerina</name>
    <dbReference type="NCBI Taxonomy" id="447424"/>
    <lineage>
        <taxon>Bacteria</taxon>
        <taxon>Pseudomonadati</taxon>
        <taxon>Pseudomonadota</taxon>
        <taxon>Gammaproteobacteria</taxon>
        <taxon>Oceanospirillales</taxon>
        <taxon>Halomonadaceae</taxon>
        <taxon>Halomonas</taxon>
    </lineage>
</organism>
<evidence type="ECO:0000313" key="2">
    <source>
        <dbReference type="EMBL" id="MBB3189534.1"/>
    </source>
</evidence>